<dbReference type="HOGENOM" id="CLU_1768034_0_0_1"/>
<sequence length="146" mass="17545">MERRFCSMLKERTGIEKLTEEQIEEIRGLVNRSHEWEAKKIRECGGLVEMSTEEYDMLWDVNSYTLTDAEKEKLKGLDQKTIFNNMLWLFHNTHKIDQTIKRPLGMHVWVIDHWIKTVGSATVRKFLRDNEYGGDFVYFLYKYFNL</sequence>
<gene>
    <name evidence="1" type="ORF">M896_091450</name>
</gene>
<dbReference type="VEuPathDB" id="MicrosporidiaDB:M896_091450"/>
<reference evidence="1 2" key="1">
    <citation type="journal article" date="2014" name="MBio">
        <title>The Ordospora colligata genome; evolution of extreme reduction in microsporidia and host-to-parasite horizontal gene transfer.</title>
        <authorList>
            <person name="Pombert J.-F."/>
            <person name="Haag K.L."/>
            <person name="Beidas S."/>
            <person name="Ebert D."/>
            <person name="Keeling P.J."/>
        </authorList>
    </citation>
    <scope>NUCLEOTIDE SEQUENCE [LARGE SCALE GENOMIC DNA]</scope>
    <source>
        <strain evidence="1 2">OC4</strain>
    </source>
</reference>
<organism evidence="1 2">
    <name type="scientific">Ordospora colligata OC4</name>
    <dbReference type="NCBI Taxonomy" id="1354746"/>
    <lineage>
        <taxon>Eukaryota</taxon>
        <taxon>Fungi</taxon>
        <taxon>Fungi incertae sedis</taxon>
        <taxon>Microsporidia</taxon>
        <taxon>Ordosporidae</taxon>
        <taxon>Ordospora</taxon>
    </lineage>
</organism>
<accession>A0A0B2UJJ7</accession>
<keyword evidence="2" id="KW-1185">Reference proteome</keyword>
<dbReference type="Proteomes" id="UP000031056">
    <property type="component" value="Unassembled WGS sequence"/>
</dbReference>
<comment type="caution">
    <text evidence="1">The sequence shown here is derived from an EMBL/GenBank/DDBJ whole genome shotgun (WGS) entry which is preliminary data.</text>
</comment>
<dbReference type="RefSeq" id="XP_014563259.1">
    <property type="nucleotide sequence ID" value="XM_014707773.1"/>
</dbReference>
<dbReference type="AlphaFoldDB" id="A0A0B2UJJ7"/>
<dbReference type="InParanoid" id="A0A0B2UJJ7"/>
<dbReference type="GeneID" id="26262358"/>
<proteinExistence type="predicted"/>
<name>A0A0B2UJJ7_9MICR</name>
<evidence type="ECO:0000313" key="2">
    <source>
        <dbReference type="Proteomes" id="UP000031056"/>
    </source>
</evidence>
<protein>
    <submittedName>
        <fullName evidence="1">Uncharacterized protein</fullName>
    </submittedName>
</protein>
<evidence type="ECO:0000313" key="1">
    <source>
        <dbReference type="EMBL" id="KHN69217.1"/>
    </source>
</evidence>
<dbReference type="OrthoDB" id="2190021at2759"/>
<dbReference type="EMBL" id="JOKQ01000009">
    <property type="protein sequence ID" value="KHN69217.1"/>
    <property type="molecule type" value="Genomic_DNA"/>
</dbReference>